<evidence type="ECO:0000256" key="1">
    <source>
        <dbReference type="SAM" id="Phobius"/>
    </source>
</evidence>
<dbReference type="EMBL" id="GBRH01262328">
    <property type="protein sequence ID" value="JAD35567.1"/>
    <property type="molecule type" value="Transcribed_RNA"/>
</dbReference>
<keyword evidence="1" id="KW-1133">Transmembrane helix</keyword>
<reference evidence="2" key="1">
    <citation type="submission" date="2014-09" db="EMBL/GenBank/DDBJ databases">
        <authorList>
            <person name="Magalhaes I.L.F."/>
            <person name="Oliveira U."/>
            <person name="Santos F.R."/>
            <person name="Vidigal T.H.D.A."/>
            <person name="Brescovit A.D."/>
            <person name="Santos A.J."/>
        </authorList>
    </citation>
    <scope>NUCLEOTIDE SEQUENCE</scope>
    <source>
        <tissue evidence="2">Shoot tissue taken approximately 20 cm above the soil surface</tissue>
    </source>
</reference>
<keyword evidence="1" id="KW-0472">Membrane</keyword>
<organism evidence="2">
    <name type="scientific">Arundo donax</name>
    <name type="common">Giant reed</name>
    <name type="synonym">Donax arundinaceus</name>
    <dbReference type="NCBI Taxonomy" id="35708"/>
    <lineage>
        <taxon>Eukaryota</taxon>
        <taxon>Viridiplantae</taxon>
        <taxon>Streptophyta</taxon>
        <taxon>Embryophyta</taxon>
        <taxon>Tracheophyta</taxon>
        <taxon>Spermatophyta</taxon>
        <taxon>Magnoliopsida</taxon>
        <taxon>Liliopsida</taxon>
        <taxon>Poales</taxon>
        <taxon>Poaceae</taxon>
        <taxon>PACMAD clade</taxon>
        <taxon>Arundinoideae</taxon>
        <taxon>Arundineae</taxon>
        <taxon>Arundo</taxon>
    </lineage>
</organism>
<keyword evidence="1" id="KW-0812">Transmembrane</keyword>
<protein>
    <submittedName>
        <fullName evidence="2">Uncharacterized protein</fullName>
    </submittedName>
</protein>
<feature type="transmembrane region" description="Helical" evidence="1">
    <location>
        <begin position="21"/>
        <end position="37"/>
    </location>
</feature>
<evidence type="ECO:0000313" key="2">
    <source>
        <dbReference type="EMBL" id="JAD35567.1"/>
    </source>
</evidence>
<proteinExistence type="predicted"/>
<name>A0A0A8ZL49_ARUDO</name>
<dbReference type="AlphaFoldDB" id="A0A0A8ZL49"/>
<accession>A0A0A8ZL49</accession>
<reference evidence="2" key="2">
    <citation type="journal article" date="2015" name="Data Brief">
        <title>Shoot transcriptome of the giant reed, Arundo donax.</title>
        <authorList>
            <person name="Barrero R.A."/>
            <person name="Guerrero F.D."/>
            <person name="Moolhuijzen P."/>
            <person name="Goolsby J.A."/>
            <person name="Tidwell J."/>
            <person name="Bellgard S.E."/>
            <person name="Bellgard M.I."/>
        </authorList>
    </citation>
    <scope>NUCLEOTIDE SEQUENCE</scope>
    <source>
        <tissue evidence="2">Shoot tissue taken approximately 20 cm above the soil surface</tissue>
    </source>
</reference>
<sequence length="46" mass="5535">MVLVQWRTAVIMVQRLGHRRLRAGMLWLALIIGWILFRKVLHRVVK</sequence>